<proteinExistence type="predicted"/>
<dbReference type="Proteomes" id="UP000281594">
    <property type="component" value="Unassembled WGS sequence"/>
</dbReference>
<reference evidence="2 3" key="1">
    <citation type="journal article" date="2018" name="J. Biol. Chem.">
        <title>Discovery of the actinoplanic acid pathway in Streptomyces rapamycinicus reveals a genetically conserved synergism with rapamycin.</title>
        <authorList>
            <person name="Mrak P."/>
            <person name="Krastel P."/>
            <person name="Pivk Lukancic P."/>
            <person name="Tao J."/>
            <person name="Pistorius D."/>
            <person name="Moore C.M."/>
        </authorList>
    </citation>
    <scope>NUCLEOTIDE SEQUENCE [LARGE SCALE GENOMIC DNA]</scope>
    <source>
        <strain evidence="2 3">NRRL 5491</strain>
    </source>
</reference>
<accession>A0A0A0N782</accession>
<dbReference type="RefSeq" id="WP_020865224.1">
    <property type="nucleotide sequence ID" value="NC_022785.1"/>
</dbReference>
<name>A0A0A0N782_STRRN</name>
<dbReference type="AlphaFoldDB" id="A0A0A0N782"/>
<dbReference type="EMBL" id="QYCY01000002">
    <property type="protein sequence ID" value="RLV76091.1"/>
    <property type="molecule type" value="Genomic_DNA"/>
</dbReference>
<comment type="caution">
    <text evidence="2">The sequence shown here is derived from an EMBL/GenBank/DDBJ whole genome shotgun (WGS) entry which is preliminary data.</text>
</comment>
<gene>
    <name evidence="2" type="ORF">D3C57_142735</name>
</gene>
<evidence type="ECO:0000256" key="1">
    <source>
        <dbReference type="SAM" id="MobiDB-lite"/>
    </source>
</evidence>
<feature type="compositionally biased region" description="Polar residues" evidence="1">
    <location>
        <begin position="51"/>
        <end position="60"/>
    </location>
</feature>
<dbReference type="HOGENOM" id="CLU_2208614_0_0_11"/>
<dbReference type="KEGG" id="src:M271_00955"/>
<organism evidence="2 3">
    <name type="scientific">Streptomyces rapamycinicus (strain ATCC 29253 / DSM 41530 / NRRL 5491 / AYB-994)</name>
    <name type="common">Streptomyces hygroscopicus (strain ATCC 29253)</name>
    <dbReference type="NCBI Taxonomy" id="1343740"/>
    <lineage>
        <taxon>Bacteria</taxon>
        <taxon>Bacillati</taxon>
        <taxon>Actinomycetota</taxon>
        <taxon>Actinomycetes</taxon>
        <taxon>Kitasatosporales</taxon>
        <taxon>Streptomycetaceae</taxon>
        <taxon>Streptomyces</taxon>
        <taxon>Streptomyces violaceusniger group</taxon>
    </lineage>
</organism>
<evidence type="ECO:0000313" key="3">
    <source>
        <dbReference type="Proteomes" id="UP000281594"/>
    </source>
</evidence>
<protein>
    <submittedName>
        <fullName evidence="2">Uncharacterized protein</fullName>
    </submittedName>
</protein>
<evidence type="ECO:0000313" key="2">
    <source>
        <dbReference type="EMBL" id="RLV76091.1"/>
    </source>
</evidence>
<feature type="region of interest" description="Disordered" evidence="1">
    <location>
        <begin position="46"/>
        <end position="68"/>
    </location>
</feature>
<sequence>MMSTGTSVDISPADALDGTSTERALAGAKHAFTDRIHELRHAGLGDEWATSPLSPDTSTARPLPLDTEPTDDAIISLHMAALAHVLASSTTTSPATTTPWMCYSHTR</sequence>